<sequence>MKAVANADVTLDDARQRREKHAARLASKIERRKSQIKSTVKLLKQHKANIASQLEKQQLKVLECKSEVDRIMSEYKNGCHTLAEKDTKDLQEFYTWAKEEIIKCTDATLKGAPIEDNRDIRLAIGALLKNC</sequence>
<accession>A0AAD9G7N0</accession>
<organism evidence="1 2">
    <name type="scientific">Babesia divergens</name>
    <dbReference type="NCBI Taxonomy" id="32595"/>
    <lineage>
        <taxon>Eukaryota</taxon>
        <taxon>Sar</taxon>
        <taxon>Alveolata</taxon>
        <taxon>Apicomplexa</taxon>
        <taxon>Aconoidasida</taxon>
        <taxon>Piroplasmida</taxon>
        <taxon>Babesiidae</taxon>
        <taxon>Babesia</taxon>
    </lineage>
</organism>
<gene>
    <name evidence="1" type="ORF">X943_003300</name>
</gene>
<evidence type="ECO:0000313" key="1">
    <source>
        <dbReference type="EMBL" id="KAK1933358.1"/>
    </source>
</evidence>
<proteinExistence type="predicted"/>
<dbReference type="AlphaFoldDB" id="A0AAD9G7N0"/>
<reference evidence="1" key="2">
    <citation type="submission" date="2021-05" db="EMBL/GenBank/DDBJ databases">
        <authorList>
            <person name="Pain A."/>
        </authorList>
    </citation>
    <scope>NUCLEOTIDE SEQUENCE</scope>
    <source>
        <strain evidence="1">1802A</strain>
    </source>
</reference>
<reference evidence="1" key="1">
    <citation type="journal article" date="2014" name="Nucleic Acids Res.">
        <title>The evolutionary dynamics of variant antigen genes in Babesia reveal a history of genomic innovation underlying host-parasite interaction.</title>
        <authorList>
            <person name="Jackson A.P."/>
            <person name="Otto T.D."/>
            <person name="Darby A."/>
            <person name="Ramaprasad A."/>
            <person name="Xia D."/>
            <person name="Echaide I.E."/>
            <person name="Farber M."/>
            <person name="Gahlot S."/>
            <person name="Gamble J."/>
            <person name="Gupta D."/>
            <person name="Gupta Y."/>
            <person name="Jackson L."/>
            <person name="Malandrin L."/>
            <person name="Malas T.B."/>
            <person name="Moussa E."/>
            <person name="Nair M."/>
            <person name="Reid A.J."/>
            <person name="Sanders M."/>
            <person name="Sharma J."/>
            <person name="Tracey A."/>
            <person name="Quail M.A."/>
            <person name="Weir W."/>
            <person name="Wastling J.M."/>
            <person name="Hall N."/>
            <person name="Willadsen P."/>
            <person name="Lingelbach K."/>
            <person name="Shiels B."/>
            <person name="Tait A."/>
            <person name="Berriman M."/>
            <person name="Allred D.R."/>
            <person name="Pain A."/>
        </authorList>
    </citation>
    <scope>NUCLEOTIDE SEQUENCE</scope>
    <source>
        <strain evidence="1">1802A</strain>
    </source>
</reference>
<comment type="caution">
    <text evidence="1">The sequence shown here is derived from an EMBL/GenBank/DDBJ whole genome shotgun (WGS) entry which is preliminary data.</text>
</comment>
<dbReference type="Proteomes" id="UP001195914">
    <property type="component" value="Unassembled WGS sequence"/>
</dbReference>
<protein>
    <submittedName>
        <fullName evidence="1">Uncharacterized protein</fullName>
    </submittedName>
</protein>
<keyword evidence="2" id="KW-1185">Reference proteome</keyword>
<dbReference type="EMBL" id="JAHBMH010000073">
    <property type="protein sequence ID" value="KAK1933358.1"/>
    <property type="molecule type" value="Genomic_DNA"/>
</dbReference>
<name>A0AAD9G7N0_BABDI</name>
<evidence type="ECO:0000313" key="2">
    <source>
        <dbReference type="Proteomes" id="UP001195914"/>
    </source>
</evidence>